<evidence type="ECO:0000256" key="3">
    <source>
        <dbReference type="ARBA" id="ARBA00022729"/>
    </source>
</evidence>
<dbReference type="PANTHER" id="PTHR46847:SF1">
    <property type="entry name" value="D-ALLOSE-BINDING PERIPLASMIC PROTEIN-RELATED"/>
    <property type="match status" value="1"/>
</dbReference>
<organism evidence="6 7">
    <name type="scientific">Streptomyces castrisilvae</name>
    <dbReference type="NCBI Taxonomy" id="3033811"/>
    <lineage>
        <taxon>Bacteria</taxon>
        <taxon>Bacillati</taxon>
        <taxon>Actinomycetota</taxon>
        <taxon>Actinomycetes</taxon>
        <taxon>Kitasatosporales</taxon>
        <taxon>Streptomycetaceae</taxon>
        <taxon>Streptomyces</taxon>
    </lineage>
</organism>
<gene>
    <name evidence="6" type="ORF">P8A18_00160</name>
</gene>
<evidence type="ECO:0000313" key="7">
    <source>
        <dbReference type="Proteomes" id="UP001239522"/>
    </source>
</evidence>
<evidence type="ECO:0000256" key="2">
    <source>
        <dbReference type="ARBA" id="ARBA00007639"/>
    </source>
</evidence>
<keyword evidence="3 4" id="KW-0732">Signal</keyword>
<dbReference type="PANTHER" id="PTHR46847">
    <property type="entry name" value="D-ALLOSE-BINDING PERIPLASMIC PROTEIN-RELATED"/>
    <property type="match status" value="1"/>
</dbReference>
<dbReference type="Pfam" id="PF13407">
    <property type="entry name" value="Peripla_BP_4"/>
    <property type="match status" value="1"/>
</dbReference>
<sequence>MRPARHTRRARTWPAAAGIALLAGSLAACGGDAEDTASTSNDGPASVASGNLATALKPLNAYPVPTEKLDKAGSIAGKTIFYVPITKQAPQFTTTEKTLAAAVKAAGLRLQVCDGKGTPTEIGGCIGQATDAKAAAIIADAIPYGLAANGFDAAQKAGIPVVISNQVPDPAHPASKTLTWIPVPGTEQQTRIFDWIAADAKGKANILVNQSSDGPSPAAYVTGGEAALKKSCPDCKLTVNKVTSSNFALVPSSTSAALLKDPSINYVDAQFEQYLQPTQGGVQQTSRTDIKVVTGSASLGGLKALKSGSLAAATAQAAAFQGWVDTDAALRLIVGQPVPEYNIPTRLFTKDNIGDVKLTEEAELSGEWFGPATYTDDFKKLWGVA</sequence>
<comment type="subcellular location">
    <subcellularLocation>
        <location evidence="1">Cell envelope</location>
    </subcellularLocation>
</comment>
<feature type="domain" description="Periplasmic binding protein" evidence="5">
    <location>
        <begin position="82"/>
        <end position="336"/>
    </location>
</feature>
<keyword evidence="7" id="KW-1185">Reference proteome</keyword>
<proteinExistence type="inferred from homology"/>
<evidence type="ECO:0000256" key="1">
    <source>
        <dbReference type="ARBA" id="ARBA00004196"/>
    </source>
</evidence>
<reference evidence="6 7" key="1">
    <citation type="submission" date="2023-03" db="EMBL/GenBank/DDBJ databases">
        <title>Isolation and description of six Streptomyces strains from soil environments, able to metabolize different microbial glucans.</title>
        <authorList>
            <person name="Widen T."/>
            <person name="Larsbrink J."/>
        </authorList>
    </citation>
    <scope>NUCLEOTIDE SEQUENCE [LARGE SCALE GENOMIC DNA]</scope>
    <source>
        <strain evidence="6 7">Mut1</strain>
    </source>
</reference>
<feature type="signal peptide" evidence="4">
    <location>
        <begin position="1"/>
        <end position="30"/>
    </location>
</feature>
<dbReference type="RefSeq" id="WP_306050489.1">
    <property type="nucleotide sequence ID" value="NZ_CP120997.1"/>
</dbReference>
<evidence type="ECO:0000313" key="6">
    <source>
        <dbReference type="EMBL" id="WLQ31944.1"/>
    </source>
</evidence>
<comment type="similarity">
    <text evidence="2">Belongs to the bacterial solute-binding protein 2 family.</text>
</comment>
<dbReference type="SUPFAM" id="SSF53822">
    <property type="entry name" value="Periplasmic binding protein-like I"/>
    <property type="match status" value="1"/>
</dbReference>
<dbReference type="EMBL" id="CP120997">
    <property type="protein sequence ID" value="WLQ31944.1"/>
    <property type="molecule type" value="Genomic_DNA"/>
</dbReference>
<evidence type="ECO:0000259" key="5">
    <source>
        <dbReference type="Pfam" id="PF13407"/>
    </source>
</evidence>
<dbReference type="Proteomes" id="UP001239522">
    <property type="component" value="Chromosome"/>
</dbReference>
<dbReference type="InterPro" id="IPR025997">
    <property type="entry name" value="SBP_2_dom"/>
</dbReference>
<feature type="chain" id="PRO_5047352476" evidence="4">
    <location>
        <begin position="31"/>
        <end position="385"/>
    </location>
</feature>
<dbReference type="InterPro" id="IPR028082">
    <property type="entry name" value="Peripla_BP_I"/>
</dbReference>
<evidence type="ECO:0000256" key="4">
    <source>
        <dbReference type="SAM" id="SignalP"/>
    </source>
</evidence>
<protein>
    <submittedName>
        <fullName evidence="6">Substrate-binding domain-containing protein</fullName>
    </submittedName>
</protein>
<accession>A0ABY9HC09</accession>
<name>A0ABY9HC09_9ACTN</name>
<dbReference type="PROSITE" id="PS51257">
    <property type="entry name" value="PROKAR_LIPOPROTEIN"/>
    <property type="match status" value="1"/>
</dbReference>
<dbReference type="Gene3D" id="3.40.50.2300">
    <property type="match status" value="2"/>
</dbReference>